<dbReference type="GO" id="GO:0004016">
    <property type="term" value="F:adenylate cyclase activity"/>
    <property type="evidence" value="ECO:0007669"/>
    <property type="project" value="UniProtKB-ARBA"/>
</dbReference>
<sequence>MDRQEHRVERRLAAIFAADVAAYSRLMSHDEVETLRTLTAHREVMDRLIAEHRGRIANTAGDSVLAEFPSAVDAIQCAIAIQEALTQTTQEMPVEKRLQFRIGVHVGDVLVHGSDLLGDGVNIAARLESLADPGGICISEATLATFARLCLLASPISALRRLRILRNRSAPML</sequence>
<dbReference type="PROSITE" id="PS50125">
    <property type="entry name" value="GUANYLATE_CYCLASE_2"/>
    <property type="match status" value="1"/>
</dbReference>
<dbReference type="SUPFAM" id="SSF55073">
    <property type="entry name" value="Nucleotide cyclase"/>
    <property type="match status" value="1"/>
</dbReference>
<evidence type="ECO:0000313" key="3">
    <source>
        <dbReference type="Proteomes" id="UP000403266"/>
    </source>
</evidence>
<accession>A0A5N7N651</accession>
<comment type="caution">
    <text evidence="2">The sequence shown here is derived from an EMBL/GenBank/DDBJ whole genome shotgun (WGS) entry which is preliminary data.</text>
</comment>
<dbReference type="Proteomes" id="UP000403266">
    <property type="component" value="Unassembled WGS sequence"/>
</dbReference>
<dbReference type="EMBL" id="VOSK01000429">
    <property type="protein sequence ID" value="MPR30716.1"/>
    <property type="molecule type" value="Genomic_DNA"/>
</dbReference>
<dbReference type="CDD" id="cd07302">
    <property type="entry name" value="CHD"/>
    <property type="match status" value="1"/>
</dbReference>
<dbReference type="InterPro" id="IPR050697">
    <property type="entry name" value="Adenylyl/Guanylyl_Cyclase_3/4"/>
</dbReference>
<dbReference type="GO" id="GO:0035556">
    <property type="term" value="P:intracellular signal transduction"/>
    <property type="evidence" value="ECO:0007669"/>
    <property type="project" value="InterPro"/>
</dbReference>
<organism evidence="2 3">
    <name type="scientific">Microvirga tunisiensis</name>
    <dbReference type="NCBI Taxonomy" id="2108360"/>
    <lineage>
        <taxon>Bacteria</taxon>
        <taxon>Pseudomonadati</taxon>
        <taxon>Pseudomonadota</taxon>
        <taxon>Alphaproteobacteria</taxon>
        <taxon>Hyphomicrobiales</taxon>
        <taxon>Methylobacteriaceae</taxon>
        <taxon>Microvirga</taxon>
    </lineage>
</organism>
<reference evidence="2 3" key="1">
    <citation type="journal article" date="2019" name="Syst. Appl. Microbiol.">
        <title>Microvirga tunisiensis sp. nov., a root nodule symbiotic bacterium isolated from Lupinus micranthus and L. luteus grown in Northern Tunisia.</title>
        <authorList>
            <person name="Msaddak A."/>
            <person name="Rejili M."/>
            <person name="Duran D."/>
            <person name="Mars M."/>
            <person name="Palacios J.M."/>
            <person name="Ruiz-Argueso T."/>
            <person name="Rey L."/>
            <person name="Imperial J."/>
        </authorList>
    </citation>
    <scope>NUCLEOTIDE SEQUENCE [LARGE SCALE GENOMIC DNA]</scope>
    <source>
        <strain evidence="2 3">Lmie10</strain>
    </source>
</reference>
<dbReference type="Pfam" id="PF00211">
    <property type="entry name" value="Guanylate_cyc"/>
    <property type="match status" value="1"/>
</dbReference>
<evidence type="ECO:0000313" key="2">
    <source>
        <dbReference type="EMBL" id="MPR30716.1"/>
    </source>
</evidence>
<dbReference type="AlphaFoldDB" id="A0A5N7N651"/>
<feature type="domain" description="Guanylate cyclase" evidence="1">
    <location>
        <begin position="14"/>
        <end position="128"/>
    </location>
</feature>
<dbReference type="PANTHER" id="PTHR43081">
    <property type="entry name" value="ADENYLATE CYCLASE, TERMINAL-DIFFERENTIATION SPECIFIC-RELATED"/>
    <property type="match status" value="1"/>
</dbReference>
<dbReference type="PANTHER" id="PTHR43081:SF19">
    <property type="entry name" value="PH-SENSITIVE ADENYLATE CYCLASE RV1264"/>
    <property type="match status" value="1"/>
</dbReference>
<dbReference type="InterPro" id="IPR029787">
    <property type="entry name" value="Nucleotide_cyclase"/>
</dbReference>
<dbReference type="OrthoDB" id="9807521at2"/>
<proteinExistence type="predicted"/>
<dbReference type="RefSeq" id="WP_152717596.1">
    <property type="nucleotide sequence ID" value="NZ_VOSJ01000456.1"/>
</dbReference>
<gene>
    <name evidence="2" type="ORF">FS320_38535</name>
</gene>
<evidence type="ECO:0000259" key="1">
    <source>
        <dbReference type="PROSITE" id="PS50125"/>
    </source>
</evidence>
<name>A0A5N7N651_9HYPH</name>
<keyword evidence="3" id="KW-1185">Reference proteome</keyword>
<protein>
    <submittedName>
        <fullName evidence="2">Adenylate/guanylate cyclase domain-containing protein</fullName>
    </submittedName>
</protein>
<dbReference type="GO" id="GO:0006171">
    <property type="term" value="P:cAMP biosynthetic process"/>
    <property type="evidence" value="ECO:0007669"/>
    <property type="project" value="TreeGrafter"/>
</dbReference>
<dbReference type="InterPro" id="IPR001054">
    <property type="entry name" value="A/G_cyclase"/>
</dbReference>
<dbReference type="Gene3D" id="3.30.70.1230">
    <property type="entry name" value="Nucleotide cyclase"/>
    <property type="match status" value="1"/>
</dbReference>